<comment type="similarity">
    <text evidence="2 8">Belongs to the transcriptional regulatory CopG/NikR family.</text>
</comment>
<dbReference type="HAMAP" id="MF_00476">
    <property type="entry name" value="NikR"/>
    <property type="match status" value="1"/>
</dbReference>
<dbReference type="PANTHER" id="PTHR34719:SF2">
    <property type="entry name" value="NICKEL-RESPONSIVE REGULATOR"/>
    <property type="match status" value="1"/>
</dbReference>
<reference evidence="11 12" key="1">
    <citation type="submission" date="2016-01" db="EMBL/GenBank/DDBJ databases">
        <authorList>
            <person name="Oliw E.H."/>
        </authorList>
    </citation>
    <scope>NUCLEOTIDE SEQUENCE [LARGE SCALE GENOMIC DNA]</scope>
    <source>
        <strain evidence="11 12">FRB97</strain>
    </source>
</reference>
<dbReference type="SUPFAM" id="SSF55021">
    <property type="entry name" value="ACT-like"/>
    <property type="match status" value="1"/>
</dbReference>
<evidence type="ECO:0000256" key="4">
    <source>
        <dbReference type="ARBA" id="ARBA00022723"/>
    </source>
</evidence>
<dbReference type="RefSeq" id="WP_095848221.1">
    <property type="nucleotide sequence ID" value="NZ_CP014136.1"/>
</dbReference>
<dbReference type="GO" id="GO:0010045">
    <property type="term" value="P:response to nickel cation"/>
    <property type="evidence" value="ECO:0007669"/>
    <property type="project" value="InterPro"/>
</dbReference>
<keyword evidence="5 8" id="KW-0805">Transcription regulation</keyword>
<comment type="function">
    <text evidence="8">Transcriptional repressor of the nikABCDE operon. Is active in the presence of excessive concentrations of intracellular nickel.</text>
</comment>
<dbReference type="NCBIfam" id="NF002169">
    <property type="entry name" value="PRK01002.1"/>
    <property type="match status" value="1"/>
</dbReference>
<dbReference type="InterPro" id="IPR014864">
    <property type="entry name" value="TF_NikR_Ni-bd_C"/>
</dbReference>
<accession>A0A250B5X9</accession>
<dbReference type="OrthoDB" id="9806294at2"/>
<protein>
    <recommendedName>
        <fullName evidence="8">Nickel-responsive regulator</fullName>
    </recommendedName>
</protein>
<dbReference type="EMBL" id="CP014136">
    <property type="protein sequence ID" value="ATA21640.1"/>
    <property type="molecule type" value="Genomic_DNA"/>
</dbReference>
<dbReference type="CDD" id="cd22231">
    <property type="entry name" value="RHH_NikR_HicB-like"/>
    <property type="match status" value="1"/>
</dbReference>
<dbReference type="NCBIfam" id="NF003381">
    <property type="entry name" value="PRK04460.1"/>
    <property type="match status" value="1"/>
</dbReference>
<dbReference type="GO" id="GO:0016151">
    <property type="term" value="F:nickel cation binding"/>
    <property type="evidence" value="ECO:0007669"/>
    <property type="project" value="UniProtKB-UniRule"/>
</dbReference>
<comment type="caution">
    <text evidence="8">Lacks conserved residue(s) required for the propagation of feature annotation.</text>
</comment>
<comment type="subunit">
    <text evidence="8">Homotetramer.</text>
</comment>
<keyword evidence="3" id="KW-0533">Nickel</keyword>
<evidence type="ECO:0000256" key="3">
    <source>
        <dbReference type="ARBA" id="ARBA00022596"/>
    </source>
</evidence>
<feature type="domain" description="Transcription factor NikR nickel binding C-terminal" evidence="10">
    <location>
        <begin position="64"/>
        <end position="138"/>
    </location>
</feature>
<evidence type="ECO:0000256" key="6">
    <source>
        <dbReference type="ARBA" id="ARBA00023125"/>
    </source>
</evidence>
<dbReference type="Gene3D" id="1.10.1220.10">
    <property type="entry name" value="Met repressor-like"/>
    <property type="match status" value="1"/>
</dbReference>
<dbReference type="GO" id="GO:0003700">
    <property type="term" value="F:DNA-binding transcription factor activity"/>
    <property type="evidence" value="ECO:0007669"/>
    <property type="project" value="UniProtKB-UniRule"/>
</dbReference>
<evidence type="ECO:0000256" key="1">
    <source>
        <dbReference type="ARBA" id="ARBA00001967"/>
    </source>
</evidence>
<dbReference type="InterPro" id="IPR013321">
    <property type="entry name" value="Arc_rbn_hlx_hlx"/>
</dbReference>
<dbReference type="Proteomes" id="UP000217182">
    <property type="component" value="Chromosome"/>
</dbReference>
<dbReference type="Pfam" id="PF08753">
    <property type="entry name" value="NikR_C"/>
    <property type="match status" value="1"/>
</dbReference>
<keyword evidence="6 8" id="KW-0238">DNA-binding</keyword>
<evidence type="ECO:0000259" key="10">
    <source>
        <dbReference type="Pfam" id="PF08753"/>
    </source>
</evidence>
<comment type="cofactor">
    <cofactor evidence="1">
        <name>Ni(2+)</name>
        <dbReference type="ChEBI" id="CHEBI:49786"/>
    </cofactor>
</comment>
<dbReference type="InterPro" id="IPR022988">
    <property type="entry name" value="Ni_resp_reg_NikR"/>
</dbReference>
<sequence>MSRPDEKSTLSVSRISISMDPDVLQELDQMVENRGYESRSQAISDMINQQLVEHKRQLGNEVMVGTITLFYDRNTRGLQRKLSDIQYNNIAEVISSLHVHLTENKMMEVILVQGPAKKLQAITDQFAILKGVIMAKLQPMAAVTAVIPPVHSRSAS</sequence>
<dbReference type="InterPro" id="IPR002145">
    <property type="entry name" value="CopG"/>
</dbReference>
<evidence type="ECO:0000313" key="11">
    <source>
        <dbReference type="EMBL" id="ATA21640.1"/>
    </source>
</evidence>
<keyword evidence="4" id="KW-0479">Metal-binding</keyword>
<keyword evidence="7 8" id="KW-0804">Transcription</keyword>
<evidence type="ECO:0000256" key="8">
    <source>
        <dbReference type="HAMAP-Rule" id="MF_00476"/>
    </source>
</evidence>
<dbReference type="AlphaFoldDB" id="A0A250B5X9"/>
<dbReference type="InterPro" id="IPR050192">
    <property type="entry name" value="CopG/NikR_regulator"/>
</dbReference>
<keyword evidence="8" id="KW-0678">Repressor</keyword>
<gene>
    <name evidence="8" type="primary">nikR</name>
    <name evidence="11" type="ORF">AWC35_21110</name>
</gene>
<evidence type="ECO:0000256" key="5">
    <source>
        <dbReference type="ARBA" id="ARBA00023015"/>
    </source>
</evidence>
<dbReference type="InterPro" id="IPR027271">
    <property type="entry name" value="Acetolactate_synth/TF_NikR_C"/>
</dbReference>
<feature type="domain" description="Ribbon-helix-helix protein CopG" evidence="9">
    <location>
        <begin position="14"/>
        <end position="51"/>
    </location>
</feature>
<evidence type="ECO:0000313" key="12">
    <source>
        <dbReference type="Proteomes" id="UP000217182"/>
    </source>
</evidence>
<keyword evidence="12" id="KW-1185">Reference proteome</keyword>
<dbReference type="InterPro" id="IPR010985">
    <property type="entry name" value="Ribbon_hlx_hlx"/>
</dbReference>
<dbReference type="InterPro" id="IPR045865">
    <property type="entry name" value="ACT-like_dom_sf"/>
</dbReference>
<dbReference type="KEGG" id="gqu:AWC35_21110"/>
<dbReference type="NCBIfam" id="NF002815">
    <property type="entry name" value="PRK02967.1"/>
    <property type="match status" value="1"/>
</dbReference>
<evidence type="ECO:0000259" key="9">
    <source>
        <dbReference type="Pfam" id="PF01402"/>
    </source>
</evidence>
<name>A0A250B5X9_9GAMM</name>
<evidence type="ECO:0000256" key="7">
    <source>
        <dbReference type="ARBA" id="ARBA00023163"/>
    </source>
</evidence>
<evidence type="ECO:0000256" key="2">
    <source>
        <dbReference type="ARBA" id="ARBA00008478"/>
    </source>
</evidence>
<proteinExistence type="inferred from homology"/>
<dbReference type="SUPFAM" id="SSF47598">
    <property type="entry name" value="Ribbon-helix-helix"/>
    <property type="match status" value="1"/>
</dbReference>
<dbReference type="PANTHER" id="PTHR34719">
    <property type="entry name" value="NICKEL-RESPONSIVE REGULATOR"/>
    <property type="match status" value="1"/>
</dbReference>
<organism evidence="11 12">
    <name type="scientific">Gibbsiella quercinecans</name>
    <dbReference type="NCBI Taxonomy" id="929813"/>
    <lineage>
        <taxon>Bacteria</taxon>
        <taxon>Pseudomonadati</taxon>
        <taxon>Pseudomonadota</taxon>
        <taxon>Gammaproteobacteria</taxon>
        <taxon>Enterobacterales</taxon>
        <taxon>Yersiniaceae</taxon>
        <taxon>Gibbsiella</taxon>
    </lineage>
</organism>
<dbReference type="Gene3D" id="3.30.70.1150">
    <property type="entry name" value="ACT-like. Chain A, domain 2"/>
    <property type="match status" value="1"/>
</dbReference>
<dbReference type="GO" id="GO:0043565">
    <property type="term" value="F:sequence-specific DNA binding"/>
    <property type="evidence" value="ECO:0007669"/>
    <property type="project" value="UniProtKB-ARBA"/>
</dbReference>
<dbReference type="Pfam" id="PF01402">
    <property type="entry name" value="RHH_1"/>
    <property type="match status" value="1"/>
</dbReference>